<evidence type="ECO:0000259" key="3">
    <source>
        <dbReference type="SMART" id="SM00829"/>
    </source>
</evidence>
<evidence type="ECO:0000256" key="1">
    <source>
        <dbReference type="ARBA" id="ARBA00008072"/>
    </source>
</evidence>
<gene>
    <name evidence="4" type="ORF">PVAG01_01581</name>
</gene>
<comment type="caution">
    <text evidence="4">The sequence shown here is derived from an EMBL/GenBank/DDBJ whole genome shotgun (WGS) entry which is preliminary data.</text>
</comment>
<accession>A0ABR4PXJ0</accession>
<dbReference type="SUPFAM" id="SSF51735">
    <property type="entry name" value="NAD(P)-binding Rossmann-fold domains"/>
    <property type="match status" value="1"/>
</dbReference>
<dbReference type="InterPro" id="IPR020843">
    <property type="entry name" value="ER"/>
</dbReference>
<comment type="similarity">
    <text evidence="1">Belongs to the zinc-containing alcohol dehydrogenase family.</text>
</comment>
<dbReference type="PANTHER" id="PTHR45348">
    <property type="entry name" value="HYPOTHETICAL OXIDOREDUCTASE (EUROFUNG)"/>
    <property type="match status" value="1"/>
</dbReference>
<dbReference type="InterPro" id="IPR011032">
    <property type="entry name" value="GroES-like_sf"/>
</dbReference>
<name>A0ABR4PXJ0_9HELO</name>
<dbReference type="Pfam" id="PF08240">
    <property type="entry name" value="ADH_N"/>
    <property type="match status" value="1"/>
</dbReference>
<feature type="domain" description="Enoyl reductase (ER)" evidence="3">
    <location>
        <begin position="10"/>
        <end position="374"/>
    </location>
</feature>
<dbReference type="SMART" id="SM00829">
    <property type="entry name" value="PKS_ER"/>
    <property type="match status" value="1"/>
</dbReference>
<dbReference type="EMBL" id="JBFCZG010000001">
    <property type="protein sequence ID" value="KAL3428072.1"/>
    <property type="molecule type" value="Genomic_DNA"/>
</dbReference>
<evidence type="ECO:0000313" key="5">
    <source>
        <dbReference type="Proteomes" id="UP001629113"/>
    </source>
</evidence>
<sequence>MEKMNALMTRFLRSPCLSTIAIPTPSPSELLIKVAYVSLNPTDCESIPALTWLTRWDELSNVNSCKDKHASAVLPPSKVIGCDFSGTVTKIGRSVSPLAFKEGDRVSGIIHGCKNTHTGAFAEHLVADSKLCFKLPDKISLEKGCTFGVGWLSSLQALGQRLFLEEGNKETEDTLLIYSAATNMGMHAIQQTRAYYPTTHIIAIASEQHHLMLKQLGAHETFDYKSSTLVDEIRALRRDIKKGIDCHSEGSSTSIAAQCMLPPSGDDLENSGRRLIRTLPPAMGRGSVPKSVRADEWILTYTALGKPFWFFFRYYVIVPEDYTASQKCLHDLTALLEEERVVPVRHRLMSGGLAEISDGFEEMRKGLVRGEKLVYRIGGEV</sequence>
<reference evidence="4 5" key="1">
    <citation type="submission" date="2024-06" db="EMBL/GenBank/DDBJ databases">
        <title>Complete genome of Phlyctema vagabunda strain 19-DSS-EL-015.</title>
        <authorList>
            <person name="Fiorenzani C."/>
        </authorList>
    </citation>
    <scope>NUCLEOTIDE SEQUENCE [LARGE SCALE GENOMIC DNA]</scope>
    <source>
        <strain evidence="4 5">19-DSS-EL-015</strain>
    </source>
</reference>
<organism evidence="4 5">
    <name type="scientific">Phlyctema vagabunda</name>
    <dbReference type="NCBI Taxonomy" id="108571"/>
    <lineage>
        <taxon>Eukaryota</taxon>
        <taxon>Fungi</taxon>
        <taxon>Dikarya</taxon>
        <taxon>Ascomycota</taxon>
        <taxon>Pezizomycotina</taxon>
        <taxon>Leotiomycetes</taxon>
        <taxon>Helotiales</taxon>
        <taxon>Dermateaceae</taxon>
        <taxon>Phlyctema</taxon>
    </lineage>
</organism>
<dbReference type="InterPro" id="IPR036291">
    <property type="entry name" value="NAD(P)-bd_dom_sf"/>
</dbReference>
<dbReference type="InterPro" id="IPR013154">
    <property type="entry name" value="ADH-like_N"/>
</dbReference>
<dbReference type="PANTHER" id="PTHR45348:SF7">
    <property type="entry name" value="ZINC BINDING OXIDOREDUCTASE, PUTATIVE-RELATED"/>
    <property type="match status" value="1"/>
</dbReference>
<dbReference type="Proteomes" id="UP001629113">
    <property type="component" value="Unassembled WGS sequence"/>
</dbReference>
<evidence type="ECO:0000256" key="2">
    <source>
        <dbReference type="ARBA" id="ARBA00023002"/>
    </source>
</evidence>
<keyword evidence="2" id="KW-0560">Oxidoreductase</keyword>
<dbReference type="SUPFAM" id="SSF50129">
    <property type="entry name" value="GroES-like"/>
    <property type="match status" value="1"/>
</dbReference>
<proteinExistence type="inferred from homology"/>
<dbReference type="Gene3D" id="3.90.180.10">
    <property type="entry name" value="Medium-chain alcohol dehydrogenases, catalytic domain"/>
    <property type="match status" value="1"/>
</dbReference>
<protein>
    <submittedName>
        <fullName evidence="4">Zinc-binding dehydrogenase</fullName>
    </submittedName>
</protein>
<keyword evidence="5" id="KW-1185">Reference proteome</keyword>
<dbReference type="CDD" id="cd08249">
    <property type="entry name" value="enoyl_reductase_like"/>
    <property type="match status" value="1"/>
</dbReference>
<dbReference type="InterPro" id="IPR047122">
    <property type="entry name" value="Trans-enoyl_RdTase-like"/>
</dbReference>
<evidence type="ECO:0000313" key="4">
    <source>
        <dbReference type="EMBL" id="KAL3428072.1"/>
    </source>
</evidence>
<dbReference type="Gene3D" id="3.40.50.720">
    <property type="entry name" value="NAD(P)-binding Rossmann-like Domain"/>
    <property type="match status" value="1"/>
</dbReference>